<dbReference type="RefSeq" id="WP_011395834.1">
    <property type="nucleotide sequence ID" value="NC_007645.1"/>
</dbReference>
<dbReference type="EC" id="2.7.7.7" evidence="1"/>
<gene>
    <name evidence="1" type="primary">holC</name>
    <name evidence="1" type="ordered locus">HCH_01930</name>
</gene>
<keyword evidence="2" id="KW-1185">Reference proteome</keyword>
<dbReference type="KEGG" id="hch:HCH_01930"/>
<keyword evidence="1" id="KW-0808">Transferase</keyword>
<dbReference type="PANTHER" id="PTHR38767:SF1">
    <property type="entry name" value="DNA POLYMERASE III SUBUNIT CHI"/>
    <property type="match status" value="1"/>
</dbReference>
<dbReference type="HOGENOM" id="CLU_131584_2_1_6"/>
<organism evidence="1 2">
    <name type="scientific">Hahella chejuensis (strain KCTC 2396)</name>
    <dbReference type="NCBI Taxonomy" id="349521"/>
    <lineage>
        <taxon>Bacteria</taxon>
        <taxon>Pseudomonadati</taxon>
        <taxon>Pseudomonadota</taxon>
        <taxon>Gammaproteobacteria</taxon>
        <taxon>Oceanospirillales</taxon>
        <taxon>Hahellaceae</taxon>
        <taxon>Hahella</taxon>
    </lineage>
</organism>
<dbReference type="SUPFAM" id="SSF102400">
    <property type="entry name" value="DNA polymerase III chi subunit"/>
    <property type="match status" value="1"/>
</dbReference>
<dbReference type="OrthoDB" id="5297568at2"/>
<dbReference type="InterPro" id="IPR007459">
    <property type="entry name" value="DNA_pol3_chi"/>
</dbReference>
<dbReference type="STRING" id="349521.HCH_01930"/>
<accession>Q2SKR1</accession>
<name>Q2SKR1_HAHCH</name>
<evidence type="ECO:0000313" key="1">
    <source>
        <dbReference type="EMBL" id="ABC28763.1"/>
    </source>
</evidence>
<dbReference type="GO" id="GO:0003887">
    <property type="term" value="F:DNA-directed DNA polymerase activity"/>
    <property type="evidence" value="ECO:0007669"/>
    <property type="project" value="UniProtKB-EC"/>
</dbReference>
<dbReference type="Pfam" id="PF04364">
    <property type="entry name" value="DNA_pol3_chi"/>
    <property type="match status" value="1"/>
</dbReference>
<dbReference type="PANTHER" id="PTHR38767">
    <property type="entry name" value="DNA POLYMERASE III SUBUNIT CHI"/>
    <property type="match status" value="1"/>
</dbReference>
<dbReference type="GO" id="GO:0003677">
    <property type="term" value="F:DNA binding"/>
    <property type="evidence" value="ECO:0007669"/>
    <property type="project" value="InterPro"/>
</dbReference>
<dbReference type="InterPro" id="IPR036768">
    <property type="entry name" value="PolIII_chi_sf"/>
</dbReference>
<protein>
    <submittedName>
        <fullName evidence="1">DNA polymerase III, chi subunit</fullName>
        <ecNumber evidence="1">2.7.7.7</ecNumber>
    </submittedName>
</protein>
<keyword evidence="1" id="KW-0548">Nucleotidyltransferase</keyword>
<dbReference type="GO" id="GO:0006260">
    <property type="term" value="P:DNA replication"/>
    <property type="evidence" value="ECO:0007669"/>
    <property type="project" value="InterPro"/>
</dbReference>
<dbReference type="AlphaFoldDB" id="Q2SKR1"/>
<dbReference type="EMBL" id="CP000155">
    <property type="protein sequence ID" value="ABC28763.1"/>
    <property type="molecule type" value="Genomic_DNA"/>
</dbReference>
<proteinExistence type="predicted"/>
<reference evidence="1 2" key="1">
    <citation type="journal article" date="2005" name="Nucleic Acids Res.">
        <title>Genomic blueprint of Hahella chejuensis, a marine microbe producing an algicidal agent.</title>
        <authorList>
            <person name="Jeong H."/>
            <person name="Yim J.H."/>
            <person name="Lee C."/>
            <person name="Choi S.-H."/>
            <person name="Park Y.K."/>
            <person name="Yoon S.H."/>
            <person name="Hur C.-G."/>
            <person name="Kang H.-Y."/>
            <person name="Kim D."/>
            <person name="Lee H.H."/>
            <person name="Park K.H."/>
            <person name="Park S.-H."/>
            <person name="Park H.-S."/>
            <person name="Lee H.K."/>
            <person name="Oh T.K."/>
            <person name="Kim J.F."/>
        </authorList>
    </citation>
    <scope>NUCLEOTIDE SEQUENCE [LARGE SCALE GENOMIC DNA]</scope>
    <source>
        <strain evidence="1 2">KCTC 2396</strain>
    </source>
</reference>
<dbReference type="Gene3D" id="3.40.50.10110">
    <property type="entry name" value="DNA polymerase III subunit chi"/>
    <property type="match status" value="1"/>
</dbReference>
<sequence>MPKADFHLLSSGDIAQRDFYLCRLCEKIYRLGHRIYILCKDSKELEHLDDLLYSFRPESFIPHSIEPEPPSSDIPVFLCTRLPETISTEVVINLTEAPPDKADRVIELVTGDPGARAKSRKVYKLYKQLGFELQTYNIESA</sequence>
<evidence type="ECO:0000313" key="2">
    <source>
        <dbReference type="Proteomes" id="UP000000238"/>
    </source>
</evidence>
<dbReference type="GO" id="GO:0032298">
    <property type="term" value="P:positive regulation of DNA-templated DNA replication initiation"/>
    <property type="evidence" value="ECO:0007669"/>
    <property type="project" value="TreeGrafter"/>
</dbReference>
<dbReference type="Proteomes" id="UP000000238">
    <property type="component" value="Chromosome"/>
</dbReference>
<dbReference type="eggNOG" id="COG2927">
    <property type="taxonomic scope" value="Bacteria"/>
</dbReference>